<evidence type="ECO:0000313" key="2">
    <source>
        <dbReference type="RefSeq" id="XP_037900240.1"/>
    </source>
</evidence>
<dbReference type="AlphaFoldDB" id="A0A9C5ZEG9"/>
<protein>
    <submittedName>
        <fullName evidence="2">Uncharacterized protein LOC119644655</fullName>
    </submittedName>
</protein>
<keyword evidence="1" id="KW-1185">Reference proteome</keyword>
<accession>A0A9C5ZEG9</accession>
<organism evidence="1 2">
    <name type="scientific">Glossina fuscipes</name>
    <dbReference type="NCBI Taxonomy" id="7396"/>
    <lineage>
        <taxon>Eukaryota</taxon>
        <taxon>Metazoa</taxon>
        <taxon>Ecdysozoa</taxon>
        <taxon>Arthropoda</taxon>
        <taxon>Hexapoda</taxon>
        <taxon>Insecta</taxon>
        <taxon>Pterygota</taxon>
        <taxon>Neoptera</taxon>
        <taxon>Endopterygota</taxon>
        <taxon>Diptera</taxon>
        <taxon>Brachycera</taxon>
        <taxon>Muscomorpha</taxon>
        <taxon>Hippoboscoidea</taxon>
        <taxon>Glossinidae</taxon>
        <taxon>Glossina</taxon>
    </lineage>
</organism>
<dbReference type="KEGG" id="gfs:119644655"/>
<name>A0A9C5ZEG9_9MUSC</name>
<sequence>MDIIPLPGLTKDNCSVVFHRSRDSNIDKFNFIDSAKCLVMTSVSFATMKEYLRVIYQLSICTNVLGVMWLTCHGAISV</sequence>
<proteinExistence type="predicted"/>
<dbReference type="GeneID" id="119644655"/>
<evidence type="ECO:0000313" key="1">
    <source>
        <dbReference type="Proteomes" id="UP000092443"/>
    </source>
</evidence>
<reference evidence="2" key="1">
    <citation type="submission" date="2025-08" db="UniProtKB">
        <authorList>
            <consortium name="RefSeq"/>
        </authorList>
    </citation>
    <scope>IDENTIFICATION</scope>
    <source>
        <tissue evidence="2">Whole body pupa</tissue>
    </source>
</reference>
<gene>
    <name evidence="2" type="primary">LOC119644655</name>
</gene>
<dbReference type="Proteomes" id="UP000092443">
    <property type="component" value="Unplaced"/>
</dbReference>
<dbReference type="RefSeq" id="XP_037900240.1">
    <property type="nucleotide sequence ID" value="XM_038044312.1"/>
</dbReference>